<sequence>MRTRTVLAAWAALVLTAGTAEAQEAMSTAGATGVAPSEINLAAAEPATSVTIAPKAEALDTAEQIRRWLADSPAAATEEAYGEGVRLPRDRQIHGEVGVAVGTGGYRSGYITSVMPIGESGTLALTIGQEKNGVWRYWNRAGRPYGAFDYGYGLAR</sequence>
<evidence type="ECO:0000256" key="1">
    <source>
        <dbReference type="SAM" id="SignalP"/>
    </source>
</evidence>
<feature type="signal peptide" evidence="1">
    <location>
        <begin position="1"/>
        <end position="22"/>
    </location>
</feature>
<dbReference type="Proteomes" id="UP000530564">
    <property type="component" value="Unassembled WGS sequence"/>
</dbReference>
<evidence type="ECO:0000313" key="2">
    <source>
        <dbReference type="EMBL" id="MBB3889929.1"/>
    </source>
</evidence>
<keyword evidence="1" id="KW-0732">Signal</keyword>
<gene>
    <name evidence="2" type="ORF">GGQ61_000626</name>
</gene>
<feature type="chain" id="PRO_5032784775" evidence="1">
    <location>
        <begin position="23"/>
        <end position="156"/>
    </location>
</feature>
<name>A0A839ZVX0_9CAUL</name>
<dbReference type="EMBL" id="JACIDK010000001">
    <property type="protein sequence ID" value="MBB3889929.1"/>
    <property type="molecule type" value="Genomic_DNA"/>
</dbReference>
<protein>
    <submittedName>
        <fullName evidence="2">Uncharacterized protein</fullName>
    </submittedName>
</protein>
<organism evidence="2 3">
    <name type="scientific">Phenylobacterium haematophilum</name>
    <dbReference type="NCBI Taxonomy" id="98513"/>
    <lineage>
        <taxon>Bacteria</taxon>
        <taxon>Pseudomonadati</taxon>
        <taxon>Pseudomonadota</taxon>
        <taxon>Alphaproteobacteria</taxon>
        <taxon>Caulobacterales</taxon>
        <taxon>Caulobacteraceae</taxon>
        <taxon>Phenylobacterium</taxon>
    </lineage>
</organism>
<dbReference type="AlphaFoldDB" id="A0A839ZVX0"/>
<proteinExistence type="predicted"/>
<keyword evidence="3" id="KW-1185">Reference proteome</keyword>
<evidence type="ECO:0000313" key="3">
    <source>
        <dbReference type="Proteomes" id="UP000530564"/>
    </source>
</evidence>
<comment type="caution">
    <text evidence="2">The sequence shown here is derived from an EMBL/GenBank/DDBJ whole genome shotgun (WGS) entry which is preliminary data.</text>
</comment>
<accession>A0A839ZVX0</accession>
<dbReference type="RefSeq" id="WP_183769846.1">
    <property type="nucleotide sequence ID" value="NZ_JACIDK010000001.1"/>
</dbReference>
<reference evidence="2 3" key="1">
    <citation type="submission" date="2020-08" db="EMBL/GenBank/DDBJ databases">
        <title>Genomic Encyclopedia of Type Strains, Phase IV (KMG-IV): sequencing the most valuable type-strain genomes for metagenomic binning, comparative biology and taxonomic classification.</title>
        <authorList>
            <person name="Goeker M."/>
        </authorList>
    </citation>
    <scope>NUCLEOTIDE SEQUENCE [LARGE SCALE GENOMIC DNA]</scope>
    <source>
        <strain evidence="2 3">DSM 21793</strain>
    </source>
</reference>